<dbReference type="InterPro" id="IPR032466">
    <property type="entry name" value="Metal_Hydrolase"/>
</dbReference>
<dbReference type="Pfam" id="PF07969">
    <property type="entry name" value="Amidohydro_3"/>
    <property type="match status" value="2"/>
</dbReference>
<dbReference type="PANTHER" id="PTHR11647">
    <property type="entry name" value="HYDRANTOINASE/DIHYDROPYRIMIDINASE FAMILY MEMBER"/>
    <property type="match status" value="1"/>
</dbReference>
<dbReference type="InterPro" id="IPR023100">
    <property type="entry name" value="D-aminoacylase_insert_dom_sf"/>
</dbReference>
<evidence type="ECO:0000313" key="3">
    <source>
        <dbReference type="Proteomes" id="UP000824073"/>
    </source>
</evidence>
<dbReference type="CDD" id="cd01297">
    <property type="entry name" value="D-aminoacylase"/>
    <property type="match status" value="1"/>
</dbReference>
<protein>
    <submittedName>
        <fullName evidence="2">D-aminoacylase</fullName>
    </submittedName>
</protein>
<dbReference type="InterPro" id="IPR011059">
    <property type="entry name" value="Metal-dep_hydrolase_composite"/>
</dbReference>
<evidence type="ECO:0000259" key="1">
    <source>
        <dbReference type="Pfam" id="PF07969"/>
    </source>
</evidence>
<dbReference type="GO" id="GO:0016811">
    <property type="term" value="F:hydrolase activity, acting on carbon-nitrogen (but not peptide) bonds, in linear amides"/>
    <property type="evidence" value="ECO:0007669"/>
    <property type="project" value="InterPro"/>
</dbReference>
<dbReference type="Gene3D" id="3.30.1490.130">
    <property type="entry name" value="D-aminoacylase. Domain 3"/>
    <property type="match status" value="1"/>
</dbReference>
<gene>
    <name evidence="2" type="ORF">IAB67_09400</name>
</gene>
<evidence type="ECO:0000313" key="2">
    <source>
        <dbReference type="EMBL" id="HIU44498.1"/>
    </source>
</evidence>
<accession>A0A9D1S2H6</accession>
<dbReference type="PANTHER" id="PTHR11647:SF1">
    <property type="entry name" value="COLLAPSIN RESPONSE MEDIATOR PROTEIN"/>
    <property type="match status" value="1"/>
</dbReference>
<dbReference type="InterPro" id="IPR013108">
    <property type="entry name" value="Amidohydro_3"/>
</dbReference>
<name>A0A9D1S2H6_9CLOT</name>
<dbReference type="Proteomes" id="UP000824073">
    <property type="component" value="Unassembled WGS sequence"/>
</dbReference>
<feature type="domain" description="Amidohydrolase 3" evidence="1">
    <location>
        <begin position="416"/>
        <end position="514"/>
    </location>
</feature>
<dbReference type="Gene3D" id="2.30.40.10">
    <property type="entry name" value="Urease, subunit C, domain 1"/>
    <property type="match status" value="1"/>
</dbReference>
<organism evidence="2 3">
    <name type="scientific">Candidatus Ventrousia excrementavium</name>
    <dbReference type="NCBI Taxonomy" id="2840961"/>
    <lineage>
        <taxon>Bacteria</taxon>
        <taxon>Bacillati</taxon>
        <taxon>Bacillota</taxon>
        <taxon>Clostridia</taxon>
        <taxon>Eubacteriales</taxon>
        <taxon>Clostridiaceae</taxon>
        <taxon>Clostridiaceae incertae sedis</taxon>
        <taxon>Candidatus Ventrousia</taxon>
    </lineage>
</organism>
<proteinExistence type="predicted"/>
<dbReference type="GO" id="GO:0016812">
    <property type="term" value="F:hydrolase activity, acting on carbon-nitrogen (but not peptide) bonds, in cyclic amides"/>
    <property type="evidence" value="ECO:0007669"/>
    <property type="project" value="TreeGrafter"/>
</dbReference>
<reference evidence="2" key="1">
    <citation type="submission" date="2020-10" db="EMBL/GenBank/DDBJ databases">
        <authorList>
            <person name="Gilroy R."/>
        </authorList>
    </citation>
    <scope>NUCLEOTIDE SEQUENCE</scope>
    <source>
        <strain evidence="2">CHK191-8634</strain>
    </source>
</reference>
<dbReference type="EMBL" id="DVMR01000069">
    <property type="protein sequence ID" value="HIU44498.1"/>
    <property type="molecule type" value="Genomic_DNA"/>
</dbReference>
<dbReference type="Gene3D" id="3.20.20.140">
    <property type="entry name" value="Metal-dependent hydrolases"/>
    <property type="match status" value="1"/>
</dbReference>
<dbReference type="GO" id="GO:0005829">
    <property type="term" value="C:cytosol"/>
    <property type="evidence" value="ECO:0007669"/>
    <property type="project" value="TreeGrafter"/>
</dbReference>
<dbReference type="SUPFAM" id="SSF51556">
    <property type="entry name" value="Metallo-dependent hydrolases"/>
    <property type="match status" value="1"/>
</dbReference>
<dbReference type="SUPFAM" id="SSF51338">
    <property type="entry name" value="Composite domain of metallo-dependent hydrolases"/>
    <property type="match status" value="1"/>
</dbReference>
<reference evidence="2" key="2">
    <citation type="journal article" date="2021" name="PeerJ">
        <title>Extensive microbial diversity within the chicken gut microbiome revealed by metagenomics and culture.</title>
        <authorList>
            <person name="Gilroy R."/>
            <person name="Ravi A."/>
            <person name="Getino M."/>
            <person name="Pursley I."/>
            <person name="Horton D.L."/>
            <person name="Alikhan N.F."/>
            <person name="Baker D."/>
            <person name="Gharbi K."/>
            <person name="Hall N."/>
            <person name="Watson M."/>
            <person name="Adriaenssens E.M."/>
            <person name="Foster-Nyarko E."/>
            <person name="Jarju S."/>
            <person name="Secka A."/>
            <person name="Antonio M."/>
            <person name="Oren A."/>
            <person name="Chaudhuri R.R."/>
            <person name="La Ragione R."/>
            <person name="Hildebrand F."/>
            <person name="Pallen M.J."/>
        </authorList>
    </citation>
    <scope>NUCLEOTIDE SEQUENCE</scope>
    <source>
        <strain evidence="2">CHK191-8634</strain>
    </source>
</reference>
<dbReference type="AlphaFoldDB" id="A0A9D1S2H6"/>
<comment type="caution">
    <text evidence="2">The sequence shown here is derived from an EMBL/GenBank/DDBJ whole genome shotgun (WGS) entry which is preliminary data.</text>
</comment>
<dbReference type="InterPro" id="IPR050378">
    <property type="entry name" value="Metallo-dep_Hydrolases_sf"/>
</dbReference>
<sequence length="532" mass="58490">MFDILIKNATVVDGTGAPRYTADIAIKDGVIADIAPGINAEANEVIDAKGKVVTPGFIDYHSHSDDSFIYGTDAYNFLEQGVTTQITGHCGSGPVPYYDGLLDDSKRFLSPEQWQVVRDFCEDFKTFTDHVRTMKTGTNMAFYAAQGSIRGHVMGFRPDAPTADEMKQMEDLMAQAMECGFLGFSTGLVYAPSVYAGTEELVNIARVAARYGGSYTSHVRGEGRPLIQSIEEAIEIGRRTGIPVVISHLKVQGKQIEGLSEKALEVIEKANREGIYVRADQYPFTAGSAPLVSQIPPKYLTEGVAVLMDKLADPDLRERIRYSVFHEYDEFESGFFQAGYEGCLIVESARTPEHVGKTLAQLGEEWGCDGLDAACRLLRENKGFVQGVYFSQNESDMLRIISHPYVMGGSDWSDYPEHFARDKVAGGHPRGTGTFTRRIEILRDKNLRTMEETIYSMTGLPAEVSRLPGIGILKPGNRADICVLDYDNVRCNADFTHPFKKNSGIDLVLVGGAVAVRDGEATGVKNGVFLHR</sequence>
<feature type="domain" description="Amidohydrolase 3" evidence="1">
    <location>
        <begin position="44"/>
        <end position="247"/>
    </location>
</feature>